<dbReference type="SUPFAM" id="SSF48498">
    <property type="entry name" value="Tetracyclin repressor-like, C-terminal domain"/>
    <property type="match status" value="1"/>
</dbReference>
<reference evidence="4 5" key="1">
    <citation type="submission" date="2014-03" db="EMBL/GenBank/DDBJ databases">
        <title>Genome sequence of Clostridium litorale W6, DSM 5388.</title>
        <authorList>
            <person name="Poehlein A."/>
            <person name="Jagirdar A."/>
            <person name="Khonsari B."/>
            <person name="Chibani C.M."/>
            <person name="Gutierrez Gutierrez D.A."/>
            <person name="Davydova E."/>
            <person name="Alghaithi H.S."/>
            <person name="Nair K.P."/>
            <person name="Dhamotharan K."/>
            <person name="Chandran L."/>
            <person name="G W."/>
            <person name="Daniel R."/>
        </authorList>
    </citation>
    <scope>NUCLEOTIDE SEQUENCE [LARGE SCALE GENOMIC DNA]</scope>
    <source>
        <strain evidence="4 5">W6</strain>
    </source>
</reference>
<dbReference type="PANTHER" id="PTHR43479">
    <property type="entry name" value="ACREF/ENVCD OPERON REPRESSOR-RELATED"/>
    <property type="match status" value="1"/>
</dbReference>
<protein>
    <submittedName>
        <fullName evidence="4">Transcription regulator</fullName>
    </submittedName>
</protein>
<accession>A0A069RM42</accession>
<dbReference type="InterPro" id="IPR001647">
    <property type="entry name" value="HTH_TetR"/>
</dbReference>
<keyword evidence="1 2" id="KW-0238">DNA-binding</keyword>
<organism evidence="4 5">
    <name type="scientific">Peptoclostridium litorale DSM 5388</name>
    <dbReference type="NCBI Taxonomy" id="1121324"/>
    <lineage>
        <taxon>Bacteria</taxon>
        <taxon>Bacillati</taxon>
        <taxon>Bacillota</taxon>
        <taxon>Clostridia</taxon>
        <taxon>Peptostreptococcales</taxon>
        <taxon>Peptoclostridiaceae</taxon>
        <taxon>Peptoclostridium</taxon>
    </lineage>
</organism>
<dbReference type="SUPFAM" id="SSF46689">
    <property type="entry name" value="Homeodomain-like"/>
    <property type="match status" value="1"/>
</dbReference>
<dbReference type="EMBL" id="JJMM01000011">
    <property type="protein sequence ID" value="KDR95272.1"/>
    <property type="molecule type" value="Genomic_DNA"/>
</dbReference>
<dbReference type="Proteomes" id="UP000027946">
    <property type="component" value="Unassembled WGS sequence"/>
</dbReference>
<dbReference type="InterPro" id="IPR050624">
    <property type="entry name" value="HTH-type_Tx_Regulator"/>
</dbReference>
<dbReference type="AlphaFoldDB" id="A0A069RM42"/>
<evidence type="ECO:0000256" key="2">
    <source>
        <dbReference type="PROSITE-ProRule" id="PRU00335"/>
    </source>
</evidence>
<dbReference type="GO" id="GO:0003677">
    <property type="term" value="F:DNA binding"/>
    <property type="evidence" value="ECO:0007669"/>
    <property type="project" value="UniProtKB-UniRule"/>
</dbReference>
<keyword evidence="5" id="KW-1185">Reference proteome</keyword>
<evidence type="ECO:0000259" key="3">
    <source>
        <dbReference type="PROSITE" id="PS50977"/>
    </source>
</evidence>
<sequence length="176" mass="20451">MTVRMICDAANISSGTFYHYFENKTDLIIELFSLIDDYFEENVLERLSDEDELVNVIRFCSGFSEFVMQTGVAKSKLINSMFPVYSKGGHHEERGRILYRELNAIISRGQEKGQIITEYAAEQLVDMILVMVRGYCFDWARREGSYDLVKYTEEMIALFVRGLRPCSAYDLKMQKD</sequence>
<name>A0A069RM42_PEPLI</name>
<gene>
    <name evidence="4" type="ORF">CLIT_11c03010</name>
</gene>
<feature type="domain" description="HTH tetR-type" evidence="3">
    <location>
        <begin position="1"/>
        <end position="39"/>
    </location>
</feature>
<dbReference type="eggNOG" id="COG1309">
    <property type="taxonomic scope" value="Bacteria"/>
</dbReference>
<evidence type="ECO:0000256" key="1">
    <source>
        <dbReference type="ARBA" id="ARBA00023125"/>
    </source>
</evidence>
<dbReference type="InterPro" id="IPR036271">
    <property type="entry name" value="Tet_transcr_reg_TetR-rel_C_sf"/>
</dbReference>
<evidence type="ECO:0000313" key="4">
    <source>
        <dbReference type="EMBL" id="KDR95272.1"/>
    </source>
</evidence>
<comment type="caution">
    <text evidence="4">The sequence shown here is derived from an EMBL/GenBank/DDBJ whole genome shotgun (WGS) entry which is preliminary data.</text>
</comment>
<dbReference type="PROSITE" id="PS50977">
    <property type="entry name" value="HTH_TETR_2"/>
    <property type="match status" value="1"/>
</dbReference>
<dbReference type="PANTHER" id="PTHR43479:SF11">
    <property type="entry name" value="ACREF_ENVCD OPERON REPRESSOR-RELATED"/>
    <property type="match status" value="1"/>
</dbReference>
<proteinExistence type="predicted"/>
<dbReference type="Gene3D" id="1.10.357.10">
    <property type="entry name" value="Tetracycline Repressor, domain 2"/>
    <property type="match status" value="1"/>
</dbReference>
<dbReference type="STRING" id="1121324.CLIT_11c03010"/>
<feature type="DNA-binding region" description="H-T-H motif" evidence="2">
    <location>
        <begin position="2"/>
        <end position="21"/>
    </location>
</feature>
<evidence type="ECO:0000313" key="5">
    <source>
        <dbReference type="Proteomes" id="UP000027946"/>
    </source>
</evidence>
<dbReference type="InterPro" id="IPR009057">
    <property type="entry name" value="Homeodomain-like_sf"/>
</dbReference>
<dbReference type="Pfam" id="PF00440">
    <property type="entry name" value="TetR_N"/>
    <property type="match status" value="1"/>
</dbReference>